<gene>
    <name evidence="3" type="ORF">CYCCA115_LOCUS5888</name>
</gene>
<accession>A0AAD2CNM5</accession>
<keyword evidence="4" id="KW-1185">Reference proteome</keyword>
<reference evidence="3" key="1">
    <citation type="submission" date="2023-08" db="EMBL/GenBank/DDBJ databases">
        <authorList>
            <person name="Audoor S."/>
            <person name="Bilcke G."/>
        </authorList>
    </citation>
    <scope>NUCLEOTIDE SEQUENCE</scope>
</reference>
<evidence type="ECO:0000256" key="1">
    <source>
        <dbReference type="SAM" id="MobiDB-lite"/>
    </source>
</evidence>
<feature type="compositionally biased region" description="Pro residues" evidence="1">
    <location>
        <begin position="329"/>
        <end position="353"/>
    </location>
</feature>
<dbReference type="EMBL" id="CAKOGP040000668">
    <property type="protein sequence ID" value="CAJ1937928.1"/>
    <property type="molecule type" value="Genomic_DNA"/>
</dbReference>
<feature type="compositionally biased region" description="Polar residues" evidence="1">
    <location>
        <begin position="371"/>
        <end position="390"/>
    </location>
</feature>
<dbReference type="Proteomes" id="UP001295423">
    <property type="component" value="Unassembled WGS sequence"/>
</dbReference>
<feature type="compositionally biased region" description="Low complexity" evidence="1">
    <location>
        <begin position="396"/>
        <end position="419"/>
    </location>
</feature>
<keyword evidence="2" id="KW-0732">Signal</keyword>
<feature type="region of interest" description="Disordered" evidence="1">
    <location>
        <begin position="31"/>
        <end position="53"/>
    </location>
</feature>
<name>A0AAD2CNM5_9STRA</name>
<feature type="compositionally biased region" description="Low complexity" evidence="1">
    <location>
        <begin position="33"/>
        <end position="46"/>
    </location>
</feature>
<evidence type="ECO:0000313" key="3">
    <source>
        <dbReference type="EMBL" id="CAJ1937928.1"/>
    </source>
</evidence>
<dbReference type="AlphaFoldDB" id="A0AAD2CNM5"/>
<comment type="caution">
    <text evidence="3">The sequence shown here is derived from an EMBL/GenBank/DDBJ whole genome shotgun (WGS) entry which is preliminary data.</text>
</comment>
<feature type="chain" id="PRO_5042117371" evidence="2">
    <location>
        <begin position="28"/>
        <end position="486"/>
    </location>
</feature>
<organism evidence="3 4">
    <name type="scientific">Cylindrotheca closterium</name>
    <dbReference type="NCBI Taxonomy" id="2856"/>
    <lineage>
        <taxon>Eukaryota</taxon>
        <taxon>Sar</taxon>
        <taxon>Stramenopiles</taxon>
        <taxon>Ochrophyta</taxon>
        <taxon>Bacillariophyta</taxon>
        <taxon>Bacillariophyceae</taxon>
        <taxon>Bacillariophycidae</taxon>
        <taxon>Bacillariales</taxon>
        <taxon>Bacillariaceae</taxon>
        <taxon>Cylindrotheca</taxon>
    </lineage>
</organism>
<proteinExistence type="predicted"/>
<protein>
    <submittedName>
        <fullName evidence="3">Uncharacterized protein</fullName>
    </submittedName>
</protein>
<sequence length="486" mass="53190">MQGFHSIFSVLMACCVLLSSNSPLVYAQDAETQNQQAHQPEQNQQKNHLRKRELQSVQQALNDAKAKWASFAINEYIYHIRTEDFFYAVTFACRVTSDQVRDLDSSLEVTSNSTLNLPNLSPPTVNGFFDDIQKAIRSNKNPSIQVTYDATYGYPKIVNLDYGQAAPGFFFLTDTIRATVETMIPVTLEMRRITAARLRFNAYLYDSWDATYQQGQNYRVQVRSKVITSVRDESNRDVTSSFNGNANLRNRVTIANSFTEVRSILDTKKPKTFSVAYHPTDGYITSLSATFASYTNDGGNVIYSIINLQQQGTARPIPPTGLPSASPSTEPPSDPPTPTPSDIPTRTPTPYPSSEPSLADSDRPTKGPTGAPSSEPSIANSDRPTKSPTAAPSVAPSRLPTKSPTTSPSSTPSFNPTKTACVPRFDICTPGVSECCNPSDRCGASSVCRPAISNPKDGRDKLARDRAFTGIPSRNGGRRGLQLRGM</sequence>
<dbReference type="InterPro" id="IPR046172">
    <property type="entry name" value="DUF6174"/>
</dbReference>
<dbReference type="Pfam" id="PF19671">
    <property type="entry name" value="DUF6174"/>
    <property type="match status" value="1"/>
</dbReference>
<feature type="signal peptide" evidence="2">
    <location>
        <begin position="1"/>
        <end position="27"/>
    </location>
</feature>
<evidence type="ECO:0000256" key="2">
    <source>
        <dbReference type="SAM" id="SignalP"/>
    </source>
</evidence>
<evidence type="ECO:0000313" key="4">
    <source>
        <dbReference type="Proteomes" id="UP001295423"/>
    </source>
</evidence>
<feature type="region of interest" description="Disordered" evidence="1">
    <location>
        <begin position="313"/>
        <end position="420"/>
    </location>
</feature>